<feature type="transmembrane region" description="Helical" evidence="6">
    <location>
        <begin position="53"/>
        <end position="71"/>
    </location>
</feature>
<keyword evidence="2" id="KW-1003">Cell membrane</keyword>
<dbReference type="PANTHER" id="PTHR30485:SF2">
    <property type="entry name" value="BLL0597 PROTEIN"/>
    <property type="match status" value="1"/>
</dbReference>
<feature type="transmembrane region" description="Helical" evidence="6">
    <location>
        <begin position="157"/>
        <end position="178"/>
    </location>
</feature>
<evidence type="ECO:0000259" key="7">
    <source>
        <dbReference type="Pfam" id="PF01292"/>
    </source>
</evidence>
<name>A0ABT3JHH3_9SPHN</name>
<gene>
    <name evidence="8" type="ORF">OMW55_11980</name>
</gene>
<dbReference type="InterPro" id="IPR016174">
    <property type="entry name" value="Di-haem_cyt_TM"/>
</dbReference>
<dbReference type="Proteomes" id="UP001526246">
    <property type="component" value="Unassembled WGS sequence"/>
</dbReference>
<dbReference type="SUPFAM" id="SSF81342">
    <property type="entry name" value="Transmembrane di-heme cytochromes"/>
    <property type="match status" value="1"/>
</dbReference>
<keyword evidence="3 6" id="KW-0812">Transmembrane</keyword>
<evidence type="ECO:0000256" key="4">
    <source>
        <dbReference type="ARBA" id="ARBA00022989"/>
    </source>
</evidence>
<dbReference type="PANTHER" id="PTHR30485">
    <property type="entry name" value="NI/FE-HYDROGENASE 1 B-TYPE CYTOCHROME SUBUNIT"/>
    <property type="match status" value="1"/>
</dbReference>
<accession>A0ABT3JHH3</accession>
<feature type="transmembrane region" description="Helical" evidence="6">
    <location>
        <begin position="106"/>
        <end position="129"/>
    </location>
</feature>
<evidence type="ECO:0000313" key="8">
    <source>
        <dbReference type="EMBL" id="MCW3798525.1"/>
    </source>
</evidence>
<keyword evidence="9" id="KW-1185">Reference proteome</keyword>
<evidence type="ECO:0000256" key="1">
    <source>
        <dbReference type="ARBA" id="ARBA00004651"/>
    </source>
</evidence>
<reference evidence="8 9" key="1">
    <citation type="submission" date="2022-10" db="EMBL/GenBank/DDBJ databases">
        <title>Sphingomonas sp.</title>
        <authorList>
            <person name="Jin C."/>
        </authorList>
    </citation>
    <scope>NUCLEOTIDE SEQUENCE [LARGE SCALE GENOMIC DNA]</scope>
    <source>
        <strain evidence="8 9">BN140010</strain>
    </source>
</reference>
<dbReference type="Gene3D" id="1.20.950.20">
    <property type="entry name" value="Transmembrane di-heme cytochromes, Chain C"/>
    <property type="match status" value="1"/>
</dbReference>
<evidence type="ECO:0000256" key="5">
    <source>
        <dbReference type="ARBA" id="ARBA00023136"/>
    </source>
</evidence>
<dbReference type="EMBL" id="JAPDOB010000002">
    <property type="protein sequence ID" value="MCW3798525.1"/>
    <property type="molecule type" value="Genomic_DNA"/>
</dbReference>
<comment type="caution">
    <text evidence="8">The sequence shown here is derived from an EMBL/GenBank/DDBJ whole genome shotgun (WGS) entry which is preliminary data.</text>
</comment>
<dbReference type="Pfam" id="PF01292">
    <property type="entry name" value="Ni_hydr_CYTB"/>
    <property type="match status" value="1"/>
</dbReference>
<organism evidence="8 9">
    <name type="scientific">Sphingomonas arvum</name>
    <dbReference type="NCBI Taxonomy" id="2992113"/>
    <lineage>
        <taxon>Bacteria</taxon>
        <taxon>Pseudomonadati</taxon>
        <taxon>Pseudomonadota</taxon>
        <taxon>Alphaproteobacteria</taxon>
        <taxon>Sphingomonadales</taxon>
        <taxon>Sphingomonadaceae</taxon>
        <taxon>Sphingomonas</taxon>
    </lineage>
</organism>
<dbReference type="InterPro" id="IPR051542">
    <property type="entry name" value="Hydrogenase_cytochrome"/>
</dbReference>
<feature type="transmembrane region" description="Helical" evidence="6">
    <location>
        <begin position="209"/>
        <end position="227"/>
    </location>
</feature>
<keyword evidence="4 6" id="KW-1133">Transmembrane helix</keyword>
<sequence>MIDAETAHAAAADATLAVPVWDLPVRLFHWSLATLIAFSWWSAEYHHTQWHLWSGYAVLFLLLFRVLWGFVGSSTARFASFVRGPRALFRYLQEAKSWTRIGHTPLGALSVVALLGLTLAQVGFGLILVDEDGVWSGPLNKFVDFDTGELAHSIHEALFNVLLGLIILHVAAILYYRLRGKRLVGAMVRGTAALPAGTEPLVRASTLRLLLALLGAAGLTLWIVLGAPPLRP</sequence>
<evidence type="ECO:0000256" key="2">
    <source>
        <dbReference type="ARBA" id="ARBA00022475"/>
    </source>
</evidence>
<proteinExistence type="predicted"/>
<evidence type="ECO:0000313" key="9">
    <source>
        <dbReference type="Proteomes" id="UP001526246"/>
    </source>
</evidence>
<protein>
    <submittedName>
        <fullName evidence="8">Cytochrome b/b6 domain-containing protein</fullName>
    </submittedName>
</protein>
<dbReference type="InterPro" id="IPR011577">
    <property type="entry name" value="Cyt_b561_bac/Ni-Hgenase"/>
</dbReference>
<dbReference type="RefSeq" id="WP_264883406.1">
    <property type="nucleotide sequence ID" value="NZ_JAPDOB010000002.1"/>
</dbReference>
<evidence type="ECO:0000256" key="6">
    <source>
        <dbReference type="SAM" id="Phobius"/>
    </source>
</evidence>
<evidence type="ECO:0000256" key="3">
    <source>
        <dbReference type="ARBA" id="ARBA00022692"/>
    </source>
</evidence>
<feature type="domain" description="Cytochrome b561 bacterial/Ni-hydrogenase" evidence="7">
    <location>
        <begin position="20"/>
        <end position="190"/>
    </location>
</feature>
<keyword evidence="5 6" id="KW-0472">Membrane</keyword>
<comment type="subcellular location">
    <subcellularLocation>
        <location evidence="1">Cell membrane</location>
        <topology evidence="1">Multi-pass membrane protein</topology>
    </subcellularLocation>
</comment>